<evidence type="ECO:0000313" key="3">
    <source>
        <dbReference type="Proteomes" id="UP000317369"/>
    </source>
</evidence>
<protein>
    <submittedName>
        <fullName evidence="2">Uncharacterized protein</fullName>
    </submittedName>
</protein>
<dbReference type="EMBL" id="CP036425">
    <property type="protein sequence ID" value="QDU35094.1"/>
    <property type="molecule type" value="Genomic_DNA"/>
</dbReference>
<keyword evidence="1" id="KW-0472">Membrane</keyword>
<organism evidence="2 3">
    <name type="scientific">Poriferisphaera corsica</name>
    <dbReference type="NCBI Taxonomy" id="2528020"/>
    <lineage>
        <taxon>Bacteria</taxon>
        <taxon>Pseudomonadati</taxon>
        <taxon>Planctomycetota</taxon>
        <taxon>Phycisphaerae</taxon>
        <taxon>Phycisphaerales</taxon>
        <taxon>Phycisphaeraceae</taxon>
        <taxon>Poriferisphaera</taxon>
    </lineage>
</organism>
<accession>A0A517YXZ2</accession>
<dbReference type="Proteomes" id="UP000317369">
    <property type="component" value="Chromosome"/>
</dbReference>
<dbReference type="RefSeq" id="WP_145079906.1">
    <property type="nucleotide sequence ID" value="NZ_CP036425.1"/>
</dbReference>
<sequence>MNRHDPGKRRGLWWWISRGVVSFALMLCVALTVGYMLLRSEPARYTAYKVYLADQPREQRLEHAEKLKKTIEAICLSDIDEHQQVVRNAVTEDDDDAIRKDDAGQLKAIRDVVLNGGTENDIAKDKRVDRVERIKLTQRQVNMLVEEELDGILKKHGYRMPREVTNPLLEVGSERVQVTFDYVGERLTQNFTVDMGYTIRRDGVVVLEMDAVDAGRLPVPAEKAAKLARKHGGRYEDKLREVEAMLDELSHLEIRPAIKIKHGRMVSVEGVRVVNGDVELAIRVQDGQTYREQKKTAQAFVREAVVKY</sequence>
<gene>
    <name evidence="2" type="ORF">KS4_31720</name>
</gene>
<proteinExistence type="predicted"/>
<dbReference type="KEGG" id="pcor:KS4_31720"/>
<name>A0A517YXZ2_9BACT</name>
<reference evidence="2 3" key="1">
    <citation type="submission" date="2019-02" db="EMBL/GenBank/DDBJ databases">
        <title>Deep-cultivation of Planctomycetes and their phenomic and genomic characterization uncovers novel biology.</title>
        <authorList>
            <person name="Wiegand S."/>
            <person name="Jogler M."/>
            <person name="Boedeker C."/>
            <person name="Pinto D."/>
            <person name="Vollmers J."/>
            <person name="Rivas-Marin E."/>
            <person name="Kohn T."/>
            <person name="Peeters S.H."/>
            <person name="Heuer A."/>
            <person name="Rast P."/>
            <person name="Oberbeckmann S."/>
            <person name="Bunk B."/>
            <person name="Jeske O."/>
            <person name="Meyerdierks A."/>
            <person name="Storesund J.E."/>
            <person name="Kallscheuer N."/>
            <person name="Luecker S."/>
            <person name="Lage O.M."/>
            <person name="Pohl T."/>
            <person name="Merkel B.J."/>
            <person name="Hornburger P."/>
            <person name="Mueller R.-W."/>
            <person name="Bruemmer F."/>
            <person name="Labrenz M."/>
            <person name="Spormann A.M."/>
            <person name="Op den Camp H."/>
            <person name="Overmann J."/>
            <person name="Amann R."/>
            <person name="Jetten M.S.M."/>
            <person name="Mascher T."/>
            <person name="Medema M.H."/>
            <person name="Devos D.P."/>
            <person name="Kaster A.-K."/>
            <person name="Ovreas L."/>
            <person name="Rohde M."/>
            <person name="Galperin M.Y."/>
            <person name="Jogler C."/>
        </authorList>
    </citation>
    <scope>NUCLEOTIDE SEQUENCE [LARGE SCALE GENOMIC DNA]</scope>
    <source>
        <strain evidence="2 3">KS4</strain>
    </source>
</reference>
<keyword evidence="1" id="KW-1133">Transmembrane helix</keyword>
<dbReference type="AlphaFoldDB" id="A0A517YXZ2"/>
<evidence type="ECO:0000256" key="1">
    <source>
        <dbReference type="SAM" id="Phobius"/>
    </source>
</evidence>
<keyword evidence="3" id="KW-1185">Reference proteome</keyword>
<keyword evidence="1" id="KW-0812">Transmembrane</keyword>
<feature type="transmembrane region" description="Helical" evidence="1">
    <location>
        <begin position="12"/>
        <end position="38"/>
    </location>
</feature>
<evidence type="ECO:0000313" key="2">
    <source>
        <dbReference type="EMBL" id="QDU35094.1"/>
    </source>
</evidence>